<evidence type="ECO:0000256" key="4">
    <source>
        <dbReference type="ARBA" id="ARBA00022692"/>
    </source>
</evidence>
<keyword evidence="2" id="KW-0328">Glycosyltransferase</keyword>
<dbReference type="OrthoDB" id="9806824at2"/>
<keyword evidence="4 9" id="KW-0812">Transmembrane</keyword>
<feature type="transmembrane region" description="Helical" evidence="9">
    <location>
        <begin position="318"/>
        <end position="338"/>
    </location>
</feature>
<evidence type="ECO:0000313" key="11">
    <source>
        <dbReference type="Proteomes" id="UP000240357"/>
    </source>
</evidence>
<name>A0A2T2YN23_9BACT</name>
<protein>
    <submittedName>
        <fullName evidence="10">Histidine kinase</fullName>
    </submittedName>
</protein>
<accession>A0A2T2YN23</accession>
<feature type="transmembrane region" description="Helical" evidence="9">
    <location>
        <begin position="386"/>
        <end position="411"/>
    </location>
</feature>
<feature type="transmembrane region" description="Helical" evidence="9">
    <location>
        <begin position="442"/>
        <end position="464"/>
    </location>
</feature>
<dbReference type="CDD" id="cd06437">
    <property type="entry name" value="CESA_CaSu_A2"/>
    <property type="match status" value="1"/>
</dbReference>
<dbReference type="EMBL" id="PYFT01000001">
    <property type="protein sequence ID" value="PSR56910.1"/>
    <property type="molecule type" value="Genomic_DNA"/>
</dbReference>
<dbReference type="Gene3D" id="3.90.550.10">
    <property type="entry name" value="Spore Coat Polysaccharide Biosynthesis Protein SpsA, Chain A"/>
    <property type="match status" value="1"/>
</dbReference>
<dbReference type="AlphaFoldDB" id="A0A2T2YN23"/>
<sequence>MTILALLLVLVYGLCLAFIFCYSLVQVHLVYLYLRCQPAQNTDSTSLLISVEELPLVTVQLPVYNERYVVERLIDAVAAFNYPPNKLQIQVLDDSEDETGMLIAAKVAYYREKGLAITHVQRPTRSGFKAGALQHGLATATGDFIAIFDADFLPEPDFLRQTLSPFSNPRVGVVQTRWGHLNSNYSLLTKLQAFGLNAHFTIEQTGRSCGHFFINFNGTGGIWRKSCILDAGGWQADTLTEDLDLSYRAQLRNWEFRYLEQIIAPAELPATMPAVKSQQFRWTKGAAETARKNLGQVFQSDKSWLTKVHALFHLGNSSIFVCIFLSAFLSLPALLIWERWPQFQFFFNVGSLFFVSLAGLILFYWTAFRRTNEKGITSFFKFLPRFFWFLTFSLGLSLHNALAVLEGYLGIKTPFIRTPKFNLQKPTDSWQNNAYRTGSINLLTLLEGLFAFYFLGGFLLAFHLRNYGLLPYHLMLTLGFSGVFILTLKHSR</sequence>
<evidence type="ECO:0000256" key="7">
    <source>
        <dbReference type="ARBA" id="ARBA00023136"/>
    </source>
</evidence>
<comment type="caution">
    <text evidence="10">The sequence shown here is derived from an EMBL/GenBank/DDBJ whole genome shotgun (WGS) entry which is preliminary data.</text>
</comment>
<organism evidence="10 11">
    <name type="scientific">Adhaeribacter arboris</name>
    <dbReference type="NCBI Taxonomy" id="2072846"/>
    <lineage>
        <taxon>Bacteria</taxon>
        <taxon>Pseudomonadati</taxon>
        <taxon>Bacteroidota</taxon>
        <taxon>Cytophagia</taxon>
        <taxon>Cytophagales</taxon>
        <taxon>Hymenobacteraceae</taxon>
        <taxon>Adhaeribacter</taxon>
    </lineage>
</organism>
<dbReference type="PANTHER" id="PTHR32044:SF80">
    <property type="entry name" value="XYLOGLUCAN GLYCOSYLTRANSFERASE 2-RELATED"/>
    <property type="match status" value="1"/>
</dbReference>
<keyword evidence="6" id="KW-0333">Golgi apparatus</keyword>
<evidence type="ECO:0000256" key="3">
    <source>
        <dbReference type="ARBA" id="ARBA00022679"/>
    </source>
</evidence>
<dbReference type="RefSeq" id="WP_106933081.1">
    <property type="nucleotide sequence ID" value="NZ_PYFT01000001.1"/>
</dbReference>
<evidence type="ECO:0000256" key="2">
    <source>
        <dbReference type="ARBA" id="ARBA00022676"/>
    </source>
</evidence>
<dbReference type="InterPro" id="IPR029044">
    <property type="entry name" value="Nucleotide-diphossugar_trans"/>
</dbReference>
<keyword evidence="7 9" id="KW-0472">Membrane</keyword>
<dbReference type="GO" id="GO:0016301">
    <property type="term" value="F:kinase activity"/>
    <property type="evidence" value="ECO:0007669"/>
    <property type="project" value="UniProtKB-KW"/>
</dbReference>
<proteinExistence type="predicted"/>
<feature type="transmembrane region" description="Helical" evidence="9">
    <location>
        <begin position="345"/>
        <end position="366"/>
    </location>
</feature>
<evidence type="ECO:0000256" key="9">
    <source>
        <dbReference type="SAM" id="Phobius"/>
    </source>
</evidence>
<dbReference type="SUPFAM" id="SSF53448">
    <property type="entry name" value="Nucleotide-diphospho-sugar transferases"/>
    <property type="match status" value="1"/>
</dbReference>
<keyword evidence="11" id="KW-1185">Reference proteome</keyword>
<reference evidence="10 11" key="1">
    <citation type="submission" date="2018-03" db="EMBL/GenBank/DDBJ databases">
        <title>Adhaeribacter sp. HMF7605 Genome sequencing and assembly.</title>
        <authorList>
            <person name="Kang H."/>
            <person name="Kang J."/>
            <person name="Cha I."/>
            <person name="Kim H."/>
            <person name="Joh K."/>
        </authorList>
    </citation>
    <scope>NUCLEOTIDE SEQUENCE [LARGE SCALE GENOMIC DNA]</scope>
    <source>
        <strain evidence="10 11">HMF7605</strain>
    </source>
</reference>
<dbReference type="Pfam" id="PF13641">
    <property type="entry name" value="Glyco_tranf_2_3"/>
    <property type="match status" value="1"/>
</dbReference>
<dbReference type="GO" id="GO:0016757">
    <property type="term" value="F:glycosyltransferase activity"/>
    <property type="evidence" value="ECO:0007669"/>
    <property type="project" value="UniProtKB-KW"/>
</dbReference>
<evidence type="ECO:0000256" key="1">
    <source>
        <dbReference type="ARBA" id="ARBA00004653"/>
    </source>
</evidence>
<dbReference type="FunFam" id="3.90.550.10:FF:000057">
    <property type="entry name" value="Glycosyltransferase-like protein, family 2"/>
    <property type="match status" value="1"/>
</dbReference>
<keyword evidence="3" id="KW-0808">Transferase</keyword>
<keyword evidence="10" id="KW-0418">Kinase</keyword>
<dbReference type="PANTHER" id="PTHR32044">
    <property type="entry name" value="GLUCOMANNAN 4-BETA-MANNOSYLTRANSFERASE 9"/>
    <property type="match status" value="1"/>
</dbReference>
<keyword evidence="5 9" id="KW-1133">Transmembrane helix</keyword>
<dbReference type="Proteomes" id="UP000240357">
    <property type="component" value="Unassembled WGS sequence"/>
</dbReference>
<evidence type="ECO:0000313" key="10">
    <source>
        <dbReference type="EMBL" id="PSR56910.1"/>
    </source>
</evidence>
<evidence type="ECO:0000256" key="8">
    <source>
        <dbReference type="ARBA" id="ARBA00023316"/>
    </source>
</evidence>
<evidence type="ECO:0000256" key="5">
    <source>
        <dbReference type="ARBA" id="ARBA00022989"/>
    </source>
</evidence>
<feature type="transmembrane region" description="Helical" evidence="9">
    <location>
        <begin position="470"/>
        <end position="488"/>
    </location>
</feature>
<keyword evidence="8" id="KW-0961">Cell wall biogenesis/degradation</keyword>
<evidence type="ECO:0000256" key="6">
    <source>
        <dbReference type="ARBA" id="ARBA00023034"/>
    </source>
</evidence>
<dbReference type="GO" id="GO:0071555">
    <property type="term" value="P:cell wall organization"/>
    <property type="evidence" value="ECO:0007669"/>
    <property type="project" value="UniProtKB-KW"/>
</dbReference>
<gene>
    <name evidence="10" type="ORF">AHMF7605_27140</name>
</gene>
<comment type="subcellular location">
    <subcellularLocation>
        <location evidence="1">Golgi apparatus membrane</location>
        <topology evidence="1">Multi-pass membrane protein</topology>
    </subcellularLocation>
</comment>